<dbReference type="Pfam" id="PF24674">
    <property type="entry name" value="MACPF_SNTX"/>
    <property type="match status" value="1"/>
</dbReference>
<evidence type="ECO:0000256" key="1">
    <source>
        <dbReference type="SAM" id="Coils"/>
    </source>
</evidence>
<feature type="domain" description="SNTX MACPF/CDC-like" evidence="3">
    <location>
        <begin position="11"/>
        <end position="164"/>
    </location>
</feature>
<accession>A0A914CKE9</accession>
<feature type="region of interest" description="Disordered" evidence="2">
    <location>
        <begin position="1249"/>
        <end position="1269"/>
    </location>
</feature>
<dbReference type="AlphaFoldDB" id="A0A914CKE9"/>
<evidence type="ECO:0000256" key="2">
    <source>
        <dbReference type="SAM" id="MobiDB-lite"/>
    </source>
</evidence>
<feature type="compositionally biased region" description="Polar residues" evidence="2">
    <location>
        <begin position="1110"/>
        <end position="1121"/>
    </location>
</feature>
<dbReference type="Gene3D" id="3.40.50.300">
    <property type="entry name" value="P-loop containing nucleotide triphosphate hydrolases"/>
    <property type="match status" value="1"/>
</dbReference>
<dbReference type="SUPFAM" id="SSF52540">
    <property type="entry name" value="P-loop containing nucleoside triphosphate hydrolases"/>
    <property type="match status" value="2"/>
</dbReference>
<evidence type="ECO:0000313" key="5">
    <source>
        <dbReference type="Proteomes" id="UP000887540"/>
    </source>
</evidence>
<reference evidence="6" key="1">
    <citation type="submission" date="2022-11" db="UniProtKB">
        <authorList>
            <consortium name="WormBaseParasite"/>
        </authorList>
    </citation>
    <scope>IDENTIFICATION</scope>
</reference>
<evidence type="ECO:0000259" key="3">
    <source>
        <dbReference type="Pfam" id="PF24674"/>
    </source>
</evidence>
<organism evidence="5 6">
    <name type="scientific">Acrobeloides nanus</name>
    <dbReference type="NCBI Taxonomy" id="290746"/>
    <lineage>
        <taxon>Eukaryota</taxon>
        <taxon>Metazoa</taxon>
        <taxon>Ecdysozoa</taxon>
        <taxon>Nematoda</taxon>
        <taxon>Chromadorea</taxon>
        <taxon>Rhabditida</taxon>
        <taxon>Tylenchina</taxon>
        <taxon>Cephalobomorpha</taxon>
        <taxon>Cephaloboidea</taxon>
        <taxon>Cephalobidae</taxon>
        <taxon>Acrobeloides</taxon>
    </lineage>
</organism>
<evidence type="ECO:0000313" key="6">
    <source>
        <dbReference type="WBParaSite" id="ACRNAN_scaffold118.g8561.t1"/>
    </source>
</evidence>
<keyword evidence="1" id="KW-0175">Coiled coil</keyword>
<proteinExistence type="predicted"/>
<feature type="coiled-coil region" evidence="1">
    <location>
        <begin position="956"/>
        <end position="983"/>
    </location>
</feature>
<dbReference type="InterPro" id="IPR056072">
    <property type="entry name" value="SNTX_MACPF/CDC-like_dom"/>
</dbReference>
<feature type="domain" description="DUF8206" evidence="4">
    <location>
        <begin position="818"/>
        <end position="871"/>
    </location>
</feature>
<feature type="region of interest" description="Disordered" evidence="2">
    <location>
        <begin position="1095"/>
        <end position="1129"/>
    </location>
</feature>
<name>A0A914CKE9_9BILA</name>
<dbReference type="WBParaSite" id="ACRNAN_scaffold118.g8561.t1">
    <property type="protein sequence ID" value="ACRNAN_scaffold118.g8561.t1"/>
    <property type="gene ID" value="ACRNAN_scaffold118.g8561"/>
</dbReference>
<dbReference type="PANTHER" id="PTHR32046">
    <property type="entry name" value="G DOMAIN-CONTAINING PROTEIN"/>
    <property type="match status" value="1"/>
</dbReference>
<dbReference type="Proteomes" id="UP000887540">
    <property type="component" value="Unplaced"/>
</dbReference>
<keyword evidence="5" id="KW-1185">Reference proteome</keyword>
<dbReference type="Pfam" id="PF26633">
    <property type="entry name" value="DUF8206"/>
    <property type="match status" value="1"/>
</dbReference>
<feature type="coiled-coil region" evidence="1">
    <location>
        <begin position="768"/>
        <end position="795"/>
    </location>
</feature>
<dbReference type="PANTHER" id="PTHR32046:SF11">
    <property type="entry name" value="IMMUNE-ASSOCIATED NUCLEOTIDE-BINDING PROTEIN 10-LIKE"/>
    <property type="match status" value="1"/>
</dbReference>
<feature type="compositionally biased region" description="Basic residues" evidence="2">
    <location>
        <begin position="1259"/>
        <end position="1269"/>
    </location>
</feature>
<evidence type="ECO:0000259" key="4">
    <source>
        <dbReference type="Pfam" id="PF26633"/>
    </source>
</evidence>
<protein>
    <submittedName>
        <fullName evidence="6">G domain-containing protein</fullName>
    </submittedName>
</protein>
<dbReference type="InterPro" id="IPR027417">
    <property type="entry name" value="P-loop_NTPase"/>
</dbReference>
<sequence>MPTTTFATRLTLGSEPIIGQLYNAFADQLLNDTSFCGANSIPKVDIKNQDDVTELRRLSGESNPYVDVILDNGYYDERLKKFQVDNDLKMSILCGLVKPQKGSDVFLSEDVANFSEKNASLFYSLTSKIISVDLQNDGNIDKSLFSSIPNDATHVVTGIEYGVQLGATFTWDADVKDDDLPLAIKELHAFIDLVMTNIIAPQTTQSSESLEKYSGDRKFKLKEWHSTPELMLPLPVNTNMHASFLTKFLQKFPKSIENVAPIRIILCPLTEIFSNNSSPSWPIPLFIPIDGLTMKHIFAFFDDFMQGELLLNEREEFLSRHNFCVDPRDREFISLFIAERRKIWSEIKQKLRQQLKTARHGSMKYDALRETATSYTKSKISLEYAQKILTAQERLLEKIHYIQKLQDRGGRYYNDRTNVDWLNTVQKVYVEDVNCYVFFCNWNSSDETFLINKQMFDRLLYSKENFCILIEENVNKISYYNKGGLVYDNLVQGARQIVSTEFAFAQTDKHQKVLPYYYDQPANKIELKVRCPKSGCDQAGQFWLCDRCMQYIEYGFDEFYYCHCGKAPIQSYKYKCADKNHGAEFVGFNPNEFKALLQEIKPLKEINILVLGETGVGKSTWINAIANYASFGSLQEAMEAPIVHLLPVKFSIQDDKYQDHVVSLGYSENETFKKEIREQRGITIPMKYETMYCLDNDSFRFLCCYHSGIFSDSLEPTFSESWKISVAETNRLFNYVFQLSPHNLLQTISLNACRQIILAMSKPLVDVYTNIADNIAHLESRKKAIQENSNNTSETTQIDIHIVPLEHGRLKCLACNGRICHEKCDVTDGTEAFPNSKVKNCKLFRRFNFLWVIPCKACGCNWDKHEHVTFEQETRVVPVNTNREFARIEDIEELQNRIQLYTEEYNIISKTFAKFGAFLKQNAILQYNDAFASYVQKIIKGEEAKCSINNYESYKLKKLRELLKQYEKDVEILRGAMESAYATKINSAVDETKDEQEIFKLQEELFALKLNGDSIKMLYNQVVMCKLDYKKYNETVFDTKLRGPVTSEVGENNVKDFVRDAIYATKIRLRRRLSMTKSPLHSILKNDKISFETVPPAPVDNIQANKKEPSTTMKSQQPGSSTKKDPTRLSMGTLLGQQSKDIPVIKFFKTRLNQARGNDSEETKSTVKLTNIDSLEELPVEKEKLLETLIEQNDNCEKSNDHKSPEENKIYDEAEAEDDYKIKQDNKHSYVNITSEQQNAIVEEIKEMGSSLSTLGRRPVAKPRTHVPK</sequence>
<dbReference type="InterPro" id="IPR058519">
    <property type="entry name" value="DUF8206"/>
</dbReference>